<dbReference type="Gene3D" id="3.30.565.10">
    <property type="entry name" value="Histidine kinase-like ATPase, C-terminal domain"/>
    <property type="match status" value="1"/>
</dbReference>
<keyword evidence="12" id="KW-0067">ATP-binding</keyword>
<comment type="caution">
    <text evidence="19">The sequence shown here is derived from an EMBL/GenBank/DDBJ whole genome shotgun (WGS) entry which is preliminary data.</text>
</comment>
<dbReference type="Gene3D" id="2.10.70.100">
    <property type="match status" value="1"/>
</dbReference>
<keyword evidence="11" id="KW-0418">Kinase</keyword>
<evidence type="ECO:0000256" key="11">
    <source>
        <dbReference type="ARBA" id="ARBA00022777"/>
    </source>
</evidence>
<keyword evidence="5" id="KW-0716">Sensory transduction</keyword>
<evidence type="ECO:0000313" key="19">
    <source>
        <dbReference type="EMBL" id="RZF58638.1"/>
    </source>
</evidence>
<feature type="domain" description="PAC" evidence="18">
    <location>
        <begin position="241"/>
        <end position="293"/>
    </location>
</feature>
<feature type="domain" description="PAS" evidence="17">
    <location>
        <begin position="167"/>
        <end position="238"/>
    </location>
</feature>
<evidence type="ECO:0000313" key="20">
    <source>
        <dbReference type="Proteomes" id="UP000292085"/>
    </source>
</evidence>
<dbReference type="SMART" id="SM00091">
    <property type="entry name" value="PAS"/>
    <property type="match status" value="2"/>
</dbReference>
<dbReference type="AlphaFoldDB" id="A0A4V2DBN8"/>
<dbReference type="NCBIfam" id="TIGR00229">
    <property type="entry name" value="sensory_box"/>
    <property type="match status" value="2"/>
</dbReference>
<feature type="region of interest" description="Disordered" evidence="16">
    <location>
        <begin position="482"/>
        <end position="503"/>
    </location>
</feature>
<dbReference type="SMART" id="SM00911">
    <property type="entry name" value="HWE_HK"/>
    <property type="match status" value="1"/>
</dbReference>
<dbReference type="PROSITE" id="PS50112">
    <property type="entry name" value="PAS"/>
    <property type="match status" value="2"/>
</dbReference>
<dbReference type="SMART" id="SM00086">
    <property type="entry name" value="PAC"/>
    <property type="match status" value="2"/>
</dbReference>
<dbReference type="GO" id="GO:0004673">
    <property type="term" value="F:protein histidine kinase activity"/>
    <property type="evidence" value="ECO:0007669"/>
    <property type="project" value="UniProtKB-EC"/>
</dbReference>
<evidence type="ECO:0000259" key="18">
    <source>
        <dbReference type="PROSITE" id="PS50113"/>
    </source>
</evidence>
<keyword evidence="9" id="KW-0677">Repeat</keyword>
<comment type="catalytic activity">
    <reaction evidence="1">
        <text>ATP + protein L-histidine = ADP + protein N-phospho-L-histidine.</text>
        <dbReference type="EC" id="2.7.13.3"/>
    </reaction>
</comment>
<evidence type="ECO:0000256" key="4">
    <source>
        <dbReference type="ARBA" id="ARBA00022553"/>
    </source>
</evidence>
<dbReference type="InterPro" id="IPR001610">
    <property type="entry name" value="PAC"/>
</dbReference>
<evidence type="ECO:0000256" key="14">
    <source>
        <dbReference type="ARBA" id="ARBA00023026"/>
    </source>
</evidence>
<keyword evidence="3" id="KW-0600">Photoreceptor protein</keyword>
<evidence type="ECO:0000256" key="3">
    <source>
        <dbReference type="ARBA" id="ARBA00022543"/>
    </source>
</evidence>
<dbReference type="InterPro" id="IPR011102">
    <property type="entry name" value="Sig_transdc_His_kinase_HWE"/>
</dbReference>
<evidence type="ECO:0000256" key="8">
    <source>
        <dbReference type="ARBA" id="ARBA00022679"/>
    </source>
</evidence>
<dbReference type="InterPro" id="IPR000700">
    <property type="entry name" value="PAS-assoc_C"/>
</dbReference>
<dbReference type="GO" id="GO:0005524">
    <property type="term" value="F:ATP binding"/>
    <property type="evidence" value="ECO:0007669"/>
    <property type="project" value="UniProtKB-KW"/>
</dbReference>
<keyword evidence="7" id="KW-0288">FMN</keyword>
<dbReference type="PROSITE" id="PS50113">
    <property type="entry name" value="PAC"/>
    <property type="match status" value="2"/>
</dbReference>
<keyword evidence="8" id="KW-0808">Transferase</keyword>
<dbReference type="GO" id="GO:0009881">
    <property type="term" value="F:photoreceptor activity"/>
    <property type="evidence" value="ECO:0007669"/>
    <property type="project" value="UniProtKB-KW"/>
</dbReference>
<evidence type="ECO:0000256" key="13">
    <source>
        <dbReference type="ARBA" id="ARBA00022991"/>
    </source>
</evidence>
<reference evidence="19 20" key="1">
    <citation type="submission" date="2019-02" db="EMBL/GenBank/DDBJ databases">
        <authorList>
            <person name="Li Y."/>
        </authorList>
    </citation>
    <scope>NUCLEOTIDE SEQUENCE [LARGE SCALE GENOMIC DNA]</scope>
    <source>
        <strain evidence="19 20">3-7</strain>
    </source>
</reference>
<evidence type="ECO:0000256" key="5">
    <source>
        <dbReference type="ARBA" id="ARBA00022606"/>
    </source>
</evidence>
<keyword evidence="15" id="KW-0675">Receptor</keyword>
<dbReference type="SUPFAM" id="SSF55785">
    <property type="entry name" value="PYP-like sensor domain (PAS domain)"/>
    <property type="match status" value="2"/>
</dbReference>
<dbReference type="Gene3D" id="3.30.450.20">
    <property type="entry name" value="PAS domain"/>
    <property type="match status" value="2"/>
</dbReference>
<name>A0A4V2DBN8_9SPHN</name>
<evidence type="ECO:0000256" key="12">
    <source>
        <dbReference type="ARBA" id="ARBA00022840"/>
    </source>
</evidence>
<keyword evidence="4" id="KW-0597">Phosphoprotein</keyword>
<evidence type="ECO:0000256" key="7">
    <source>
        <dbReference type="ARBA" id="ARBA00022643"/>
    </source>
</evidence>
<dbReference type="Pfam" id="PF13426">
    <property type="entry name" value="PAS_9"/>
    <property type="match status" value="1"/>
</dbReference>
<dbReference type="EC" id="2.7.13.3" evidence="2"/>
<proteinExistence type="predicted"/>
<dbReference type="InterPro" id="IPR000014">
    <property type="entry name" value="PAS"/>
</dbReference>
<keyword evidence="20" id="KW-1185">Reference proteome</keyword>
<keyword evidence="13" id="KW-0157">Chromophore</keyword>
<evidence type="ECO:0000256" key="16">
    <source>
        <dbReference type="SAM" id="MobiDB-lite"/>
    </source>
</evidence>
<organism evidence="19 20">
    <name type="scientific">Sphingomonas populi</name>
    <dbReference type="NCBI Taxonomy" id="2484750"/>
    <lineage>
        <taxon>Bacteria</taxon>
        <taxon>Pseudomonadati</taxon>
        <taxon>Pseudomonadota</taxon>
        <taxon>Alphaproteobacteria</taxon>
        <taxon>Sphingomonadales</taxon>
        <taxon>Sphingomonadaceae</taxon>
        <taxon>Sphingomonas</taxon>
    </lineage>
</organism>
<evidence type="ECO:0000256" key="1">
    <source>
        <dbReference type="ARBA" id="ARBA00000085"/>
    </source>
</evidence>
<dbReference type="Pfam" id="PF08447">
    <property type="entry name" value="PAS_3"/>
    <property type="match status" value="1"/>
</dbReference>
<feature type="domain" description="PAC" evidence="18">
    <location>
        <begin position="94"/>
        <end position="148"/>
    </location>
</feature>
<evidence type="ECO:0000259" key="17">
    <source>
        <dbReference type="PROSITE" id="PS50112"/>
    </source>
</evidence>
<dbReference type="PANTHER" id="PTHR41523">
    <property type="entry name" value="TWO-COMPONENT SYSTEM SENSOR PROTEIN"/>
    <property type="match status" value="1"/>
</dbReference>
<keyword evidence="14" id="KW-0843">Virulence</keyword>
<evidence type="ECO:0000256" key="15">
    <source>
        <dbReference type="ARBA" id="ARBA00023170"/>
    </source>
</evidence>
<evidence type="ECO:0000256" key="6">
    <source>
        <dbReference type="ARBA" id="ARBA00022630"/>
    </source>
</evidence>
<accession>A0A4V2DBN8</accession>
<dbReference type="PANTHER" id="PTHR41523:SF7">
    <property type="entry name" value="HISTIDINE KINASE"/>
    <property type="match status" value="1"/>
</dbReference>
<dbReference type="Pfam" id="PF07536">
    <property type="entry name" value="HWE_HK"/>
    <property type="match status" value="1"/>
</dbReference>
<dbReference type="EMBL" id="SGIS01000119">
    <property type="protein sequence ID" value="RZF58638.1"/>
    <property type="molecule type" value="Genomic_DNA"/>
</dbReference>
<evidence type="ECO:0000256" key="9">
    <source>
        <dbReference type="ARBA" id="ARBA00022737"/>
    </source>
</evidence>
<evidence type="ECO:0000256" key="10">
    <source>
        <dbReference type="ARBA" id="ARBA00022741"/>
    </source>
</evidence>
<dbReference type="Proteomes" id="UP000292085">
    <property type="component" value="Unassembled WGS sequence"/>
</dbReference>
<sequence>MRDIQEEARIVRELTRDDNGSDPFASAVRATRMPMIITDPRLPDNPIVFVNDAFGKLTGYDRSEIMGRNCRFLQGQDTDMDDVGRIRDAIAAREAIELDLLNYKKDGTHFWNRLLVSPVFNNDGNLLYFFASQYDVTLERERLVNLQRDRDGLETEVARRITELQDSEQRLQFALDAGRLGAWSFNIDTQRLTASAEFKKILGRKPAESLTVRELKEAIYPDDRLMKVEAVQEAVRDRSLLDIEYRVQTPAGEERWVQMRGQASYRADGTPLAIVGTAQDVTDRKRAEEHRALLANELSHRVKNTLASLQAIVSQTMRRATSVEDAGTTLEARIQAMSSANDLLINGQFESASLRALIDRTLAPFGVEDGQRFRIEGDDLRLPPRLVVAFALALHELATNASKYGALSNAEGIVDIGWKVVDGWHPHHLHLTWVESGGPPVEPPTRTSFGSHLIQRVLAHDTGGTAKVSYLPHGVEFEAVAPLIDTAENDNDNEGSDRTEEQR</sequence>
<dbReference type="InterPro" id="IPR013655">
    <property type="entry name" value="PAS_fold_3"/>
</dbReference>
<keyword evidence="10" id="KW-0547">Nucleotide-binding</keyword>
<dbReference type="InterPro" id="IPR036890">
    <property type="entry name" value="HATPase_C_sf"/>
</dbReference>
<dbReference type="OrthoDB" id="9760752at2"/>
<keyword evidence="6" id="KW-0285">Flavoprotein</keyword>
<dbReference type="CDD" id="cd00130">
    <property type="entry name" value="PAS"/>
    <property type="match status" value="2"/>
</dbReference>
<gene>
    <name evidence="19" type="ORF">EWE75_24305</name>
</gene>
<feature type="domain" description="PAS" evidence="17">
    <location>
        <begin position="20"/>
        <end position="99"/>
    </location>
</feature>
<dbReference type="InterPro" id="IPR035965">
    <property type="entry name" value="PAS-like_dom_sf"/>
</dbReference>
<evidence type="ECO:0000256" key="2">
    <source>
        <dbReference type="ARBA" id="ARBA00012438"/>
    </source>
</evidence>
<protein>
    <recommendedName>
        <fullName evidence="2">histidine kinase</fullName>
        <ecNumber evidence="2">2.7.13.3</ecNumber>
    </recommendedName>
</protein>